<evidence type="ECO:0000256" key="1">
    <source>
        <dbReference type="SAM" id="MobiDB-lite"/>
    </source>
</evidence>
<dbReference type="GeneID" id="103119172"/>
<organism evidence="3 4">
    <name type="scientific">Erinaceus europaeus</name>
    <name type="common">Western European hedgehog</name>
    <dbReference type="NCBI Taxonomy" id="9365"/>
    <lineage>
        <taxon>Eukaryota</taxon>
        <taxon>Metazoa</taxon>
        <taxon>Chordata</taxon>
        <taxon>Craniata</taxon>
        <taxon>Vertebrata</taxon>
        <taxon>Euteleostomi</taxon>
        <taxon>Mammalia</taxon>
        <taxon>Eutheria</taxon>
        <taxon>Laurasiatheria</taxon>
        <taxon>Eulipotyphla</taxon>
        <taxon>Erinaceidae</taxon>
        <taxon>Erinaceinae</taxon>
        <taxon>Erinaceus</taxon>
    </lineage>
</organism>
<dbReference type="InterPro" id="IPR019041">
    <property type="entry name" value="SSXRD_motif"/>
</dbReference>
<name>A0ABM3WSY0_ERIEU</name>
<dbReference type="InterPro" id="IPR003655">
    <property type="entry name" value="aKRAB"/>
</dbReference>
<dbReference type="PANTHER" id="PTHR14112">
    <property type="entry name" value="SYNOVIAL SARCOMA, X MEMBER"/>
    <property type="match status" value="1"/>
</dbReference>
<dbReference type="Proteomes" id="UP001652624">
    <property type="component" value="Chromosome X"/>
</dbReference>
<evidence type="ECO:0000313" key="4">
    <source>
        <dbReference type="RefSeq" id="XP_060039679.1"/>
    </source>
</evidence>
<sequence>MPRTMNSTFKTGTQENNQKSNMHKCKAFMAISKYFSKKEWAKLGYTEKTTYVYMKRNYETMSALGLRATLPTFMCSGKPTTEFNGNNSVHDENLECENVHFLMKSYKKQRKCRKVLPKKPVNGKKDEKLGPVALGSEKTQKCRCPAKKVNAFGEQNKKATGLQKEKKTIWSCRLRERKTMVTYEEISDPEEED</sequence>
<feature type="domain" description="KRAB-related" evidence="2">
    <location>
        <begin position="23"/>
        <end position="87"/>
    </location>
</feature>
<dbReference type="PROSITE" id="PS50806">
    <property type="entry name" value="KRAB_RELATED"/>
    <property type="match status" value="1"/>
</dbReference>
<dbReference type="Pfam" id="PF09514">
    <property type="entry name" value="SSXRD"/>
    <property type="match status" value="1"/>
</dbReference>
<reference evidence="4" key="1">
    <citation type="submission" date="2025-08" db="UniProtKB">
        <authorList>
            <consortium name="RefSeq"/>
        </authorList>
    </citation>
    <scope>IDENTIFICATION</scope>
</reference>
<dbReference type="SUPFAM" id="SSF109640">
    <property type="entry name" value="KRAB domain (Kruppel-associated box)"/>
    <property type="match status" value="1"/>
</dbReference>
<dbReference type="SMART" id="SM00349">
    <property type="entry name" value="KRAB"/>
    <property type="match status" value="1"/>
</dbReference>
<accession>A0ABM3WSY0</accession>
<gene>
    <name evidence="4" type="primary">LOC103119172</name>
</gene>
<evidence type="ECO:0000259" key="2">
    <source>
        <dbReference type="PROSITE" id="PS50806"/>
    </source>
</evidence>
<dbReference type="RefSeq" id="XP_060039679.1">
    <property type="nucleotide sequence ID" value="XM_060183696.1"/>
</dbReference>
<protein>
    <submittedName>
        <fullName evidence="4">Protein SSX1-like</fullName>
    </submittedName>
</protein>
<keyword evidence="3" id="KW-1185">Reference proteome</keyword>
<feature type="region of interest" description="Disordered" evidence="1">
    <location>
        <begin position="1"/>
        <end position="20"/>
    </location>
</feature>
<dbReference type="InterPro" id="IPR001909">
    <property type="entry name" value="KRAB"/>
</dbReference>
<dbReference type="PANTHER" id="PTHR14112:SF1">
    <property type="entry name" value="KRAB-RELATED DOMAIN-CONTAINING PROTEIN"/>
    <property type="match status" value="1"/>
</dbReference>
<proteinExistence type="predicted"/>
<evidence type="ECO:0000313" key="3">
    <source>
        <dbReference type="Proteomes" id="UP001652624"/>
    </source>
</evidence>
<dbReference type="InterPro" id="IPR036051">
    <property type="entry name" value="KRAB_dom_sf"/>
</dbReference>